<reference evidence="1 2" key="1">
    <citation type="submission" date="2018-08" db="EMBL/GenBank/DDBJ databases">
        <title>Recombination of ecologically and evolutionarily significant loci maintains genetic cohesion in the Pseudomonas syringae species complex.</title>
        <authorList>
            <person name="Dillon M."/>
            <person name="Thakur S."/>
            <person name="Almeida R.N.D."/>
            <person name="Weir B.S."/>
            <person name="Guttman D.S."/>
        </authorList>
    </citation>
    <scope>NUCLEOTIDE SEQUENCE [LARGE SCALE GENOMIC DNA]</scope>
    <source>
        <strain evidence="1 2">ICMP 4332</strain>
    </source>
</reference>
<comment type="caution">
    <text evidence="1">The sequence shown here is derived from an EMBL/GenBank/DDBJ whole genome shotgun (WGS) entry which is preliminary data.</text>
</comment>
<protein>
    <submittedName>
        <fullName evidence="1">Uncharacterized protein</fullName>
    </submittedName>
</protein>
<dbReference type="EMBL" id="RBOM01000162">
    <property type="protein sequence ID" value="RMM63794.1"/>
    <property type="molecule type" value="Genomic_DNA"/>
</dbReference>
<name>A0A3M3FR48_PSESG</name>
<evidence type="ECO:0000313" key="2">
    <source>
        <dbReference type="Proteomes" id="UP000279057"/>
    </source>
</evidence>
<gene>
    <name evidence="1" type="ORF">ALQ74_01201</name>
</gene>
<sequence length="64" mass="7137">MTRRVMLELDLNENDIDALIQLVADPRSVALSIAPKDPRMRSRVIDLLVQIGDAVERIPATALQ</sequence>
<accession>A0A3M3FR48</accession>
<dbReference type="AlphaFoldDB" id="A0A3M3FR48"/>
<organism evidence="1 2">
    <name type="scientific">Pseudomonas savastanoi pv. glycinea</name>
    <name type="common">Pseudomonas syringae pv. glycinea</name>
    <dbReference type="NCBI Taxonomy" id="318"/>
    <lineage>
        <taxon>Bacteria</taxon>
        <taxon>Pseudomonadati</taxon>
        <taxon>Pseudomonadota</taxon>
        <taxon>Gammaproteobacteria</taxon>
        <taxon>Pseudomonadales</taxon>
        <taxon>Pseudomonadaceae</taxon>
        <taxon>Pseudomonas</taxon>
    </lineage>
</organism>
<proteinExistence type="predicted"/>
<dbReference type="RefSeq" id="WP_017683871.1">
    <property type="nucleotide sequence ID" value="NZ_RBOM01000162.1"/>
</dbReference>
<dbReference type="Proteomes" id="UP000279057">
    <property type="component" value="Unassembled WGS sequence"/>
</dbReference>
<evidence type="ECO:0000313" key="1">
    <source>
        <dbReference type="EMBL" id="RMM63794.1"/>
    </source>
</evidence>